<evidence type="ECO:0000313" key="2">
    <source>
        <dbReference type="EMBL" id="MEA9438879.1"/>
    </source>
</evidence>
<proteinExistence type="predicted"/>
<evidence type="ECO:0000256" key="1">
    <source>
        <dbReference type="SAM" id="MobiDB-lite"/>
    </source>
</evidence>
<evidence type="ECO:0000313" key="3">
    <source>
        <dbReference type="Proteomes" id="UP001304847"/>
    </source>
</evidence>
<feature type="region of interest" description="Disordered" evidence="1">
    <location>
        <begin position="1"/>
        <end position="30"/>
    </location>
</feature>
<feature type="non-terminal residue" evidence="2">
    <location>
        <position position="1"/>
    </location>
</feature>
<name>A0ABU5WDF9_AERCA</name>
<protein>
    <submittedName>
        <fullName evidence="2">Uncharacterized protein</fullName>
    </submittedName>
</protein>
<dbReference type="Proteomes" id="UP001304847">
    <property type="component" value="Unassembled WGS sequence"/>
</dbReference>
<accession>A0ABU5WDF9</accession>
<keyword evidence="3" id="KW-1185">Reference proteome</keyword>
<sequence length="615" mass="70422">QAIGPLPTGVVEGRGQGVHREDRLSHPGRTDAVNPVLVNRYTLSVYNNNLTADTVRWMLKNALSIDPNMLFQLKAGANADHPLMKEESLYDDLPVEVQAAFVMEPYFPRKHFDRAFAWLFGKQSIAQIDADDFAHYEALADTNTNYSLRDFWQHLPFTREEYCHIFNEFNKLTSLNDGYQFISCRRGLLKHACITPEIYSQEISARTTAPHVDVCSEVASLFADKRIAALKSSKDRRSNKNDPADLNAISDLLCLENLPQERRDEVLSMFNTREIGLYGIKTIYDGNIPDTVFYNMMKSGEINAGSAIYDPSILMDLRLPEKEATNIAFLYPVECALYYLRRSDINQDTREQFLLKMIEKLRFDGLYIESNMPRVMERLVLDGVLTAPEISLIKDDFKGVLKNHIFEWAVNAGVKLTPAEQDEWIGKEFSARIQLQHYHDVPILIDAIRFYYTQKSVLGDGQSKRMRIDSFFNVLLNPGWTRELLLELIDVTRQKPVKSRLTHQQDSFRAEIFCKLFSESFYPSLDKEDLTGPYGRAENLLARLLDGDANWLSNVDIDLIVKSPIRLDYVDSEVDLAASLARNPDINERIVAERLRLRVEQAGQSPTLTRQCRAI</sequence>
<dbReference type="RefSeq" id="WP_323581199.1">
    <property type="nucleotide sequence ID" value="NZ_JAYGOJ010000303.1"/>
</dbReference>
<reference evidence="2 3" key="1">
    <citation type="submission" date="2023-12" db="EMBL/GenBank/DDBJ databases">
        <title>Characterization of antibiotic resistance in Aeromonas spp. in hospital effluent.</title>
        <authorList>
            <person name="Negoseki B.R.S."/>
            <person name="Krul D."/>
            <person name="Siqueira A.C."/>
            <person name="Almeida M."/>
            <person name="Mesa D."/>
            <person name="Conte D."/>
            <person name="Dalla-Costa L.M."/>
        </authorList>
    </citation>
    <scope>NUCLEOTIDE SEQUENCE [LARGE SCALE GENOMIC DNA]</scope>
    <source>
        <strain evidence="2 3">36v</strain>
    </source>
</reference>
<gene>
    <name evidence="2" type="ORF">VCX44_24615</name>
</gene>
<organism evidence="2 3">
    <name type="scientific">Aeromonas caviae</name>
    <name type="common">Aeromonas punctata</name>
    <dbReference type="NCBI Taxonomy" id="648"/>
    <lineage>
        <taxon>Bacteria</taxon>
        <taxon>Pseudomonadati</taxon>
        <taxon>Pseudomonadota</taxon>
        <taxon>Gammaproteobacteria</taxon>
        <taxon>Aeromonadales</taxon>
        <taxon>Aeromonadaceae</taxon>
        <taxon>Aeromonas</taxon>
    </lineage>
</organism>
<dbReference type="EMBL" id="JAYGOJ010000303">
    <property type="protein sequence ID" value="MEA9438879.1"/>
    <property type="molecule type" value="Genomic_DNA"/>
</dbReference>
<feature type="compositionally biased region" description="Basic and acidic residues" evidence="1">
    <location>
        <begin position="18"/>
        <end position="29"/>
    </location>
</feature>
<comment type="caution">
    <text evidence="2">The sequence shown here is derived from an EMBL/GenBank/DDBJ whole genome shotgun (WGS) entry which is preliminary data.</text>
</comment>